<dbReference type="AlphaFoldDB" id="A0A840N5L4"/>
<name>A0A840N5L4_9BRAD</name>
<evidence type="ECO:0000313" key="1">
    <source>
        <dbReference type="EMBL" id="MBB5053061.1"/>
    </source>
</evidence>
<comment type="caution">
    <text evidence="1">The sequence shown here is derived from an EMBL/GenBank/DDBJ whole genome shotgun (WGS) entry which is preliminary data.</text>
</comment>
<sequence>MNHPIDSIYVDGSNVVKSHVRSDDKTAHRRNISSVSVARNTDLSGQFAGIYIRSLQANFDLDTGDTTTADNGATCIIDSEGNRFKIVAGSGNVTSDDVSNESDVAGATVTDALNALKTGQREVLPGNRTYYVAPSGSGGSDGNDGLTALTPFLTLQKAWNTILILDLYGFVATIQIADGTYTSGVSSAFAPVGGIVVIQGNSGTPANVLISATSANAFNFTGLPKNVTIKDLKVQTTTSGVGIRASDKGVTVSFSNINFGACATQHIQVASGGTVSAIGNYSISGGSVNHVRVDGAGSQFNGSTIAVTLTGTPNFAHSFTWGFSASVQNWFSWTFTGTATGSRYSVESNALVNTFGGGASYFPGNSAGSGTNSGTSPYGLYL</sequence>
<dbReference type="Proteomes" id="UP000521227">
    <property type="component" value="Unassembled WGS sequence"/>
</dbReference>
<organism evidence="1 2">
    <name type="scientific">Afipia massiliensis</name>
    <dbReference type="NCBI Taxonomy" id="211460"/>
    <lineage>
        <taxon>Bacteria</taxon>
        <taxon>Pseudomonadati</taxon>
        <taxon>Pseudomonadota</taxon>
        <taxon>Alphaproteobacteria</taxon>
        <taxon>Hyphomicrobiales</taxon>
        <taxon>Nitrobacteraceae</taxon>
        <taxon>Afipia</taxon>
    </lineage>
</organism>
<reference evidence="1 2" key="1">
    <citation type="submission" date="2020-08" db="EMBL/GenBank/DDBJ databases">
        <title>Genomic Encyclopedia of Type Strains, Phase IV (KMG-IV): sequencing the most valuable type-strain genomes for metagenomic binning, comparative biology and taxonomic classification.</title>
        <authorList>
            <person name="Goeker M."/>
        </authorList>
    </citation>
    <scope>NUCLEOTIDE SEQUENCE [LARGE SCALE GENOMIC DNA]</scope>
    <source>
        <strain evidence="1 2">DSM 17498</strain>
    </source>
</reference>
<dbReference type="RefSeq" id="WP_184086372.1">
    <property type="nucleotide sequence ID" value="NZ_JACHIJ010000004.1"/>
</dbReference>
<dbReference type="InterPro" id="IPR011050">
    <property type="entry name" value="Pectin_lyase_fold/virulence"/>
</dbReference>
<protein>
    <submittedName>
        <fullName evidence="1">Uncharacterized protein</fullName>
    </submittedName>
</protein>
<gene>
    <name evidence="1" type="ORF">HNQ36_003052</name>
</gene>
<dbReference type="EMBL" id="JACHIJ010000004">
    <property type="protein sequence ID" value="MBB5053061.1"/>
    <property type="molecule type" value="Genomic_DNA"/>
</dbReference>
<dbReference type="SUPFAM" id="SSF51126">
    <property type="entry name" value="Pectin lyase-like"/>
    <property type="match status" value="1"/>
</dbReference>
<accession>A0A840N5L4</accession>
<proteinExistence type="predicted"/>
<evidence type="ECO:0000313" key="2">
    <source>
        <dbReference type="Proteomes" id="UP000521227"/>
    </source>
</evidence>